<proteinExistence type="predicted"/>
<accession>A0A024UW87</accession>
<dbReference type="Pfam" id="PF02009">
    <property type="entry name" value="RIFIN"/>
    <property type="match status" value="2"/>
</dbReference>
<keyword evidence="1" id="KW-1133">Transmembrane helix</keyword>
<evidence type="ECO:0000313" key="4">
    <source>
        <dbReference type="Proteomes" id="UP000030690"/>
    </source>
</evidence>
<name>A0A024UW87_PLAFA</name>
<reference evidence="3 4" key="1">
    <citation type="submission" date="2013-02" db="EMBL/GenBank/DDBJ databases">
        <title>The Genome Annotation of Plasmodium falciparum Vietnam Oak-Knoll (FVO).</title>
        <authorList>
            <consortium name="The Broad Institute Genome Sequencing Platform"/>
            <consortium name="The Broad Institute Genome Sequencing Center for Infectious Disease"/>
            <person name="Neafsey D."/>
            <person name="Hoffman S."/>
            <person name="Volkman S."/>
            <person name="Rosenthal P."/>
            <person name="Walker B."/>
            <person name="Young S.K."/>
            <person name="Zeng Q."/>
            <person name="Gargeya S."/>
            <person name="Fitzgerald M."/>
            <person name="Haas B."/>
            <person name="Abouelleil A."/>
            <person name="Allen A.W."/>
            <person name="Alvarado L."/>
            <person name="Arachchi H.M."/>
            <person name="Berlin A.M."/>
            <person name="Chapman S.B."/>
            <person name="Gainer-Dewar J."/>
            <person name="Goldberg J."/>
            <person name="Griggs A."/>
            <person name="Gujja S."/>
            <person name="Hansen M."/>
            <person name="Howarth C."/>
            <person name="Imamovic A."/>
            <person name="Ireland A."/>
            <person name="Larimer J."/>
            <person name="McCowan C."/>
            <person name="Murphy C."/>
            <person name="Pearson M."/>
            <person name="Poon T.W."/>
            <person name="Priest M."/>
            <person name="Roberts A."/>
            <person name="Saif S."/>
            <person name="Shea T."/>
            <person name="Sisk P."/>
            <person name="Sykes S."/>
            <person name="Wortman J."/>
            <person name="Nusbaum C."/>
            <person name="Birren B."/>
        </authorList>
    </citation>
    <scope>NUCLEOTIDE SEQUENCE [LARGE SCALE GENOMIC DNA]</scope>
    <source>
        <strain evidence="4">Vietnam Oak-Knoll (FVO)</strain>
    </source>
</reference>
<sequence>MKLNYYKILLFCLLLNILESSSYVNNKNKPYITSRHRQTSTSRVLSECDIDTSIYGNDPEMKSVKENFDRQTSQRFEEYEGRMKDKRRKCKEQCDKDIQEIILKDKMEKSLAEKVEIGCLRCGCGLGGVAAGVGIIGPVAVKGLENAAMLVAAQKGIDAGIKSALKGLEKIYELSDFSYLKWSAMVTPTTYDQPMDLIAIVTKAYNKCTDVEAAKGSLFCQAMEGLNERSSNFALQTITREAAQVAGVADKAAKTAEAAQIASVNAESAHLYSAIGYSVTAILIITAEAAQIASVNAESAHLYSAIGYSVTAILIIVLVMVIIYLILRYRRKKKMNKKQQYTKLLNQ</sequence>
<reference evidence="3 4" key="2">
    <citation type="submission" date="2013-02" db="EMBL/GenBank/DDBJ databases">
        <title>The Genome Sequence of Plasmodium falciparum Vietnam Oak-Knoll (FVO).</title>
        <authorList>
            <consortium name="The Broad Institute Genome Sequencing Platform"/>
            <consortium name="The Broad Institute Genome Sequencing Center for Infectious Disease"/>
            <person name="Neafsey D."/>
            <person name="Cheeseman I."/>
            <person name="Volkman S."/>
            <person name="Adams J."/>
            <person name="Walker B."/>
            <person name="Young S.K."/>
            <person name="Zeng Q."/>
            <person name="Gargeya S."/>
            <person name="Fitzgerald M."/>
            <person name="Haas B."/>
            <person name="Abouelleil A."/>
            <person name="Alvarado L."/>
            <person name="Arachchi H.M."/>
            <person name="Berlin A.M."/>
            <person name="Chapman S.B."/>
            <person name="Dewar J."/>
            <person name="Goldberg J."/>
            <person name="Griggs A."/>
            <person name="Gujja S."/>
            <person name="Hansen M."/>
            <person name="Howarth C."/>
            <person name="Imamovic A."/>
            <person name="Larimer J."/>
            <person name="McCowan C."/>
            <person name="Murphy C."/>
            <person name="Neiman D."/>
            <person name="Pearson M."/>
            <person name="Priest M."/>
            <person name="Roberts A."/>
            <person name="Saif S."/>
            <person name="Shea T."/>
            <person name="Sisk P."/>
            <person name="Sykes S."/>
            <person name="Wortman J."/>
            <person name="Nusbaum C."/>
            <person name="Birren B."/>
        </authorList>
    </citation>
    <scope>NUCLEOTIDE SEQUENCE [LARGE SCALE GENOMIC DNA]</scope>
    <source>
        <strain evidence="4">Vietnam Oak-Knoll (FVO)</strain>
    </source>
</reference>
<dbReference type="EMBL" id="KI925314">
    <property type="protein sequence ID" value="ETW15053.1"/>
    <property type="molecule type" value="Genomic_DNA"/>
</dbReference>
<dbReference type="Proteomes" id="UP000030690">
    <property type="component" value="Unassembled WGS sequence"/>
</dbReference>
<evidence type="ECO:0000313" key="3">
    <source>
        <dbReference type="EMBL" id="ETW15053.1"/>
    </source>
</evidence>
<feature type="signal peptide" evidence="2">
    <location>
        <begin position="1"/>
        <end position="20"/>
    </location>
</feature>
<keyword evidence="2" id="KW-0732">Signal</keyword>
<dbReference type="InterPro" id="IPR006373">
    <property type="entry name" value="VSA_Rifin"/>
</dbReference>
<dbReference type="AlphaFoldDB" id="A0A024UW87"/>
<feature type="transmembrane region" description="Helical" evidence="1">
    <location>
        <begin position="305"/>
        <end position="327"/>
    </location>
</feature>
<protein>
    <recommendedName>
        <fullName evidence="5">Surface antigen</fullName>
    </recommendedName>
</protein>
<feature type="chain" id="PRO_5001535347" description="Surface antigen" evidence="2">
    <location>
        <begin position="21"/>
        <end position="347"/>
    </location>
</feature>
<gene>
    <name evidence="3" type="ORF">PFFVO_06035</name>
</gene>
<organism evidence="3 4">
    <name type="scientific">Plasmodium falciparum Vietnam Oak-Knoll</name>
    <name type="common">FVO</name>
    <dbReference type="NCBI Taxonomy" id="1036723"/>
    <lineage>
        <taxon>Eukaryota</taxon>
        <taxon>Sar</taxon>
        <taxon>Alveolata</taxon>
        <taxon>Apicomplexa</taxon>
        <taxon>Aconoidasida</taxon>
        <taxon>Haemosporida</taxon>
        <taxon>Plasmodiidae</taxon>
        <taxon>Plasmodium</taxon>
        <taxon>Plasmodium (Laverania)</taxon>
    </lineage>
</organism>
<dbReference type="NCBIfam" id="TIGR01477">
    <property type="entry name" value="RIFIN"/>
    <property type="match status" value="1"/>
</dbReference>
<evidence type="ECO:0008006" key="5">
    <source>
        <dbReference type="Google" id="ProtNLM"/>
    </source>
</evidence>
<keyword evidence="1" id="KW-0472">Membrane</keyword>
<evidence type="ECO:0000256" key="1">
    <source>
        <dbReference type="SAM" id="Phobius"/>
    </source>
</evidence>
<keyword evidence="1" id="KW-0812">Transmembrane</keyword>
<evidence type="ECO:0000256" key="2">
    <source>
        <dbReference type="SAM" id="SignalP"/>
    </source>
</evidence>
<dbReference type="OrthoDB" id="10586882at2759"/>